<feature type="transmembrane region" description="Helical" evidence="7">
    <location>
        <begin position="488"/>
        <end position="507"/>
    </location>
</feature>
<name>A0A810N8H1_9ACTN</name>
<dbReference type="InterPro" id="IPR050250">
    <property type="entry name" value="Macrolide_Exporter_MacB"/>
</dbReference>
<evidence type="ECO:0000256" key="3">
    <source>
        <dbReference type="ARBA" id="ARBA00022692"/>
    </source>
</evidence>
<dbReference type="InterPro" id="IPR003838">
    <property type="entry name" value="ABC3_permease_C"/>
</dbReference>
<keyword evidence="5 7" id="KW-0472">Membrane</keyword>
<evidence type="ECO:0000313" key="11">
    <source>
        <dbReference type="Proteomes" id="UP000680866"/>
    </source>
</evidence>
<dbReference type="InterPro" id="IPR025857">
    <property type="entry name" value="MacB_PCD"/>
</dbReference>
<feature type="transmembrane region" description="Helical" evidence="7">
    <location>
        <begin position="764"/>
        <end position="796"/>
    </location>
</feature>
<keyword evidence="3 7" id="KW-0812">Transmembrane</keyword>
<feature type="domain" description="ABC3 transporter permease C-terminal" evidence="8">
    <location>
        <begin position="261"/>
        <end position="383"/>
    </location>
</feature>
<evidence type="ECO:0000259" key="8">
    <source>
        <dbReference type="Pfam" id="PF02687"/>
    </source>
</evidence>
<evidence type="ECO:0000256" key="6">
    <source>
        <dbReference type="ARBA" id="ARBA00038076"/>
    </source>
</evidence>
<dbReference type="Proteomes" id="UP000680866">
    <property type="component" value="Chromosome"/>
</dbReference>
<protein>
    <submittedName>
        <fullName evidence="10">ABC transporter permease</fullName>
    </submittedName>
</protein>
<keyword evidence="4 7" id="KW-1133">Transmembrane helix</keyword>
<dbReference type="Pfam" id="PF02687">
    <property type="entry name" value="FtsX"/>
    <property type="match status" value="2"/>
</dbReference>
<feature type="transmembrane region" description="Helical" evidence="7">
    <location>
        <begin position="434"/>
        <end position="461"/>
    </location>
</feature>
<feature type="transmembrane region" description="Helical" evidence="7">
    <location>
        <begin position="719"/>
        <end position="743"/>
    </location>
</feature>
<dbReference type="EMBL" id="AP023359">
    <property type="protein sequence ID" value="BCJ68088.1"/>
    <property type="molecule type" value="Genomic_DNA"/>
</dbReference>
<feature type="domain" description="MacB-like periplasmic core" evidence="9">
    <location>
        <begin position="18"/>
        <end position="209"/>
    </location>
</feature>
<feature type="transmembrane region" description="Helical" evidence="7">
    <location>
        <begin position="802"/>
        <end position="824"/>
    </location>
</feature>
<reference evidence="10" key="1">
    <citation type="submission" date="2020-08" db="EMBL/GenBank/DDBJ databases">
        <title>Whole genome shotgun sequence of Polymorphospora rubra NBRC 101157.</title>
        <authorList>
            <person name="Komaki H."/>
            <person name="Tamura T."/>
        </authorList>
    </citation>
    <scope>NUCLEOTIDE SEQUENCE</scope>
    <source>
        <strain evidence="10">NBRC 101157</strain>
    </source>
</reference>
<comment type="subcellular location">
    <subcellularLocation>
        <location evidence="1">Cell membrane</location>
        <topology evidence="1">Multi-pass membrane protein</topology>
    </subcellularLocation>
</comment>
<feature type="transmembrane region" description="Helical" evidence="7">
    <location>
        <begin position="353"/>
        <end position="373"/>
    </location>
</feature>
<evidence type="ECO:0000256" key="1">
    <source>
        <dbReference type="ARBA" id="ARBA00004651"/>
    </source>
</evidence>
<organism evidence="10 11">
    <name type="scientific">Polymorphospora rubra</name>
    <dbReference type="NCBI Taxonomy" id="338584"/>
    <lineage>
        <taxon>Bacteria</taxon>
        <taxon>Bacillati</taxon>
        <taxon>Actinomycetota</taxon>
        <taxon>Actinomycetes</taxon>
        <taxon>Micromonosporales</taxon>
        <taxon>Micromonosporaceae</taxon>
        <taxon>Polymorphospora</taxon>
    </lineage>
</organism>
<feature type="transmembrane region" description="Helical" evidence="7">
    <location>
        <begin position="259"/>
        <end position="283"/>
    </location>
</feature>
<dbReference type="PANTHER" id="PTHR30572">
    <property type="entry name" value="MEMBRANE COMPONENT OF TRANSPORTER-RELATED"/>
    <property type="match status" value="1"/>
</dbReference>
<keyword evidence="2" id="KW-1003">Cell membrane</keyword>
<feature type="domain" description="ABC3 transporter permease C-terminal" evidence="8">
    <location>
        <begin position="724"/>
        <end position="837"/>
    </location>
</feature>
<dbReference type="PANTHER" id="PTHR30572:SF4">
    <property type="entry name" value="ABC TRANSPORTER PERMEASE YTRF"/>
    <property type="match status" value="1"/>
</dbReference>
<dbReference type="GO" id="GO:0022857">
    <property type="term" value="F:transmembrane transporter activity"/>
    <property type="evidence" value="ECO:0007669"/>
    <property type="project" value="TreeGrafter"/>
</dbReference>
<dbReference type="KEGG" id="pry:Prubr_51090"/>
<feature type="transmembrane region" description="Helical" evidence="7">
    <location>
        <begin position="311"/>
        <end position="333"/>
    </location>
</feature>
<gene>
    <name evidence="10" type="ORF">Prubr_51090</name>
</gene>
<feature type="domain" description="MacB-like periplasmic core" evidence="9">
    <location>
        <begin position="499"/>
        <end position="689"/>
    </location>
</feature>
<evidence type="ECO:0000259" key="9">
    <source>
        <dbReference type="Pfam" id="PF12704"/>
    </source>
</evidence>
<evidence type="ECO:0000256" key="7">
    <source>
        <dbReference type="SAM" id="Phobius"/>
    </source>
</evidence>
<evidence type="ECO:0000256" key="5">
    <source>
        <dbReference type="ARBA" id="ARBA00023136"/>
    </source>
</evidence>
<dbReference type="GO" id="GO:0005886">
    <property type="term" value="C:plasma membrane"/>
    <property type="evidence" value="ECO:0007669"/>
    <property type="project" value="UniProtKB-SubCell"/>
</dbReference>
<dbReference type="AlphaFoldDB" id="A0A810N8H1"/>
<evidence type="ECO:0000313" key="10">
    <source>
        <dbReference type="EMBL" id="BCJ68088.1"/>
    </source>
</evidence>
<keyword evidence="11" id="KW-1185">Reference proteome</keyword>
<proteinExistence type="inferred from homology"/>
<evidence type="ECO:0000256" key="4">
    <source>
        <dbReference type="ARBA" id="ARBA00022989"/>
    </source>
</evidence>
<evidence type="ECO:0000256" key="2">
    <source>
        <dbReference type="ARBA" id="ARBA00022475"/>
    </source>
</evidence>
<feature type="transmembrane region" description="Helical" evidence="7">
    <location>
        <begin position="403"/>
        <end position="422"/>
    </location>
</feature>
<accession>A0A810N8H1</accession>
<sequence length="845" mass="86701">MIALAWRSLAGRKLAILAALLAVVVGSSLVTATLLIAGSQEQQGAASVTSWRFDGVDAVVKPPASITLDSGLALDLPSMPRLTGEQIDAIRHAPGVSSVALESPFPAYVVASDGTVTGDAVTRSWGHPWSTALADTASLVAGGEPGRPGDVAVDESVAAVAGISVGDTVRVALASGIEDFTVTGVVRRPGEQFEHALFFTTETAAQFGGAPVAALVSTTDSGALQNAVPGFQVLTGEARAGSLQLDLRQAELAGGSSQFLMVIAFLAMTIAVFVISSTLTVSIGQRRRELAMLCIVGTKPRLIRRMVTWEAAVIGGFGGLVGAGVGVALAELARRFFVAQGLMARGAVVSAEPLAVLGGVGAAVLAALVAAWLPARRATRIAPLEALRESDVPASAPGRGRVIFGWMLLATAAVCLAVALALGGPVTTLGGGVALMLIVTAFPLFIGAAVLLGPILLRGVLAPLGAPLRRWFGGFIAERSIRSDLRRAAGVCVPLTLLVAVSAVLLFQDSANYQARSQVYAEQVTAEVVVTGGVQLGVPFSAVEALEDVPGIAAASGSISSHLVIADPPTMRSNGTVTGVDPAGFDQVLDYEVTAGNWADFTARSIAVSQIVADDKGWQIGDPVSFRYPDGTPGSAVLSTTYHDPMGISDMILPLDTLTPHVLEPFASAVYVALEPGTDQRAAVTAINDALTVVAPGARATDRDEHLAQVAAQASGDNWIILMVVVILGGYAGVSAINVLIASTMSRRREFALLRLAGARRPQIAGALLVECLLVGTTAATAGTAIAAVTMVGYGYLLTDTIWLPFIGSAFLVIVACAYLAALIGTLAPARTAMTADPLEGVRAW</sequence>
<comment type="similarity">
    <text evidence="6">Belongs to the ABC-4 integral membrane protein family.</text>
</comment>
<dbReference type="Pfam" id="PF12704">
    <property type="entry name" value="MacB_PCD"/>
    <property type="match status" value="2"/>
</dbReference>